<protein>
    <submittedName>
        <fullName evidence="1">14752_t:CDS:1</fullName>
    </submittedName>
</protein>
<accession>A0A9N9P9M7</accession>
<name>A0A9N9P9M7_9GLOM</name>
<keyword evidence="2" id="KW-1185">Reference proteome</keyword>
<dbReference type="EMBL" id="CAJVPY010030889">
    <property type="protein sequence ID" value="CAG8795913.1"/>
    <property type="molecule type" value="Genomic_DNA"/>
</dbReference>
<comment type="caution">
    <text evidence="1">The sequence shown here is derived from an EMBL/GenBank/DDBJ whole genome shotgun (WGS) entry which is preliminary data.</text>
</comment>
<evidence type="ECO:0000313" key="1">
    <source>
        <dbReference type="EMBL" id="CAG8795913.1"/>
    </source>
</evidence>
<dbReference type="AlphaFoldDB" id="A0A9N9P9M7"/>
<dbReference type="Proteomes" id="UP000789405">
    <property type="component" value="Unassembled WGS sequence"/>
</dbReference>
<evidence type="ECO:0000313" key="2">
    <source>
        <dbReference type="Proteomes" id="UP000789405"/>
    </source>
</evidence>
<feature type="non-terminal residue" evidence="1">
    <location>
        <position position="1"/>
    </location>
</feature>
<reference evidence="1" key="1">
    <citation type="submission" date="2021-06" db="EMBL/GenBank/DDBJ databases">
        <authorList>
            <person name="Kallberg Y."/>
            <person name="Tangrot J."/>
            <person name="Rosling A."/>
        </authorList>
    </citation>
    <scope>NUCLEOTIDE SEQUENCE</scope>
    <source>
        <strain evidence="1">MA453B</strain>
    </source>
</reference>
<gene>
    <name evidence="1" type="ORF">DERYTH_LOCUS22372</name>
</gene>
<proteinExistence type="predicted"/>
<feature type="non-terminal residue" evidence="1">
    <location>
        <position position="41"/>
    </location>
</feature>
<sequence length="41" mass="4329">SVTALAYVCIYSSDAIFDVDEDINIVHVMLDGKGVSPKDAG</sequence>
<organism evidence="1 2">
    <name type="scientific">Dentiscutata erythropus</name>
    <dbReference type="NCBI Taxonomy" id="1348616"/>
    <lineage>
        <taxon>Eukaryota</taxon>
        <taxon>Fungi</taxon>
        <taxon>Fungi incertae sedis</taxon>
        <taxon>Mucoromycota</taxon>
        <taxon>Glomeromycotina</taxon>
        <taxon>Glomeromycetes</taxon>
        <taxon>Diversisporales</taxon>
        <taxon>Gigasporaceae</taxon>
        <taxon>Dentiscutata</taxon>
    </lineage>
</organism>